<accession>A0A834GZE2</accession>
<dbReference type="OrthoDB" id="427711at2759"/>
<proteinExistence type="predicted"/>
<sequence>MRGKRRGTQNMKWQHWCGQQGGDMWYCMQIGHVTWTIKKRRNDVEELVQYMGCEDCENLSHSMTVVMNDAH</sequence>
<organism evidence="1 2">
    <name type="scientific">Rhododendron simsii</name>
    <name type="common">Sims's rhododendron</name>
    <dbReference type="NCBI Taxonomy" id="118357"/>
    <lineage>
        <taxon>Eukaryota</taxon>
        <taxon>Viridiplantae</taxon>
        <taxon>Streptophyta</taxon>
        <taxon>Embryophyta</taxon>
        <taxon>Tracheophyta</taxon>
        <taxon>Spermatophyta</taxon>
        <taxon>Magnoliopsida</taxon>
        <taxon>eudicotyledons</taxon>
        <taxon>Gunneridae</taxon>
        <taxon>Pentapetalae</taxon>
        <taxon>asterids</taxon>
        <taxon>Ericales</taxon>
        <taxon>Ericaceae</taxon>
        <taxon>Ericoideae</taxon>
        <taxon>Rhodoreae</taxon>
        <taxon>Rhododendron</taxon>
    </lineage>
</organism>
<dbReference type="Proteomes" id="UP000626092">
    <property type="component" value="Unassembled WGS sequence"/>
</dbReference>
<evidence type="ECO:0000313" key="1">
    <source>
        <dbReference type="EMBL" id="KAF7142623.1"/>
    </source>
</evidence>
<evidence type="ECO:0000313" key="2">
    <source>
        <dbReference type="Proteomes" id="UP000626092"/>
    </source>
</evidence>
<reference evidence="1" key="1">
    <citation type="submission" date="2019-11" db="EMBL/GenBank/DDBJ databases">
        <authorList>
            <person name="Liu Y."/>
            <person name="Hou J."/>
            <person name="Li T.-Q."/>
            <person name="Guan C.-H."/>
            <person name="Wu X."/>
            <person name="Wu H.-Z."/>
            <person name="Ling F."/>
            <person name="Zhang R."/>
            <person name="Shi X.-G."/>
            <person name="Ren J.-P."/>
            <person name="Chen E.-F."/>
            <person name="Sun J.-M."/>
        </authorList>
    </citation>
    <scope>NUCLEOTIDE SEQUENCE</scope>
    <source>
        <strain evidence="1">Adult_tree_wgs_1</strain>
        <tissue evidence="1">Leaves</tissue>
    </source>
</reference>
<protein>
    <submittedName>
        <fullName evidence="1">Uncharacterized protein</fullName>
    </submittedName>
</protein>
<keyword evidence="2" id="KW-1185">Reference proteome</keyword>
<name>A0A834GZE2_RHOSS</name>
<gene>
    <name evidence="1" type="ORF">RHSIM_Rhsim05G0099900</name>
</gene>
<comment type="caution">
    <text evidence="1">The sequence shown here is derived from an EMBL/GenBank/DDBJ whole genome shotgun (WGS) entry which is preliminary data.</text>
</comment>
<dbReference type="EMBL" id="WJXA01000005">
    <property type="protein sequence ID" value="KAF7142623.1"/>
    <property type="molecule type" value="Genomic_DNA"/>
</dbReference>
<dbReference type="AlphaFoldDB" id="A0A834GZE2"/>